<gene>
    <name evidence="2" type="ORF">ERX27_08920</name>
</gene>
<comment type="caution">
    <text evidence="2">The sequence shown here is derived from an EMBL/GenBank/DDBJ whole genome shotgun (WGS) entry which is preliminary data.</text>
</comment>
<dbReference type="Proteomes" id="UP000295310">
    <property type="component" value="Unassembled WGS sequence"/>
</dbReference>
<dbReference type="EMBL" id="SCWA01000016">
    <property type="protein sequence ID" value="TDL95264.1"/>
    <property type="molecule type" value="Genomic_DNA"/>
</dbReference>
<protein>
    <recommendedName>
        <fullName evidence="1">Apea-like HEPN domain-containing protein</fullName>
    </recommendedName>
</protein>
<reference evidence="2 3" key="1">
    <citation type="submission" date="2019-01" db="EMBL/GenBank/DDBJ databases">
        <title>Draft genome sequences of the type strains of six Macrococcus species.</title>
        <authorList>
            <person name="Mazhar S."/>
            <person name="Altermann E."/>
            <person name="Hill C."/>
            <person name="Mcauliffe O."/>
        </authorList>
    </citation>
    <scope>NUCLEOTIDE SEQUENCE [LARGE SCALE GENOMIC DNA]</scope>
    <source>
        <strain evidence="2 3">CCM4811</strain>
    </source>
</reference>
<feature type="domain" description="Apea-like HEPN" evidence="1">
    <location>
        <begin position="5"/>
        <end position="81"/>
    </location>
</feature>
<proteinExistence type="predicted"/>
<sequence>MKYQQELSDYVNKKFGYNRAINRNIRTLSNKLVDDRNNFIHNNIIQESKIYNLEDNLFEEATMLQKFLRYLILRELGIPEDLLLKDNYMYP</sequence>
<dbReference type="InterPro" id="IPR041229">
    <property type="entry name" value="HEPN_Apea"/>
</dbReference>
<keyword evidence="3" id="KW-1185">Reference proteome</keyword>
<evidence type="ECO:0000313" key="2">
    <source>
        <dbReference type="EMBL" id="TDL95264.1"/>
    </source>
</evidence>
<evidence type="ECO:0000259" key="1">
    <source>
        <dbReference type="Pfam" id="PF18739"/>
    </source>
</evidence>
<dbReference type="Pfam" id="PF18739">
    <property type="entry name" value="HEPN_Apea"/>
    <property type="match status" value="1"/>
</dbReference>
<accession>A0A4R6BBW2</accession>
<name>A0A4R6BBW2_9STAP</name>
<dbReference type="AlphaFoldDB" id="A0A4R6BBW2"/>
<evidence type="ECO:0000313" key="3">
    <source>
        <dbReference type="Proteomes" id="UP000295310"/>
    </source>
</evidence>
<organism evidence="2 3">
    <name type="scientific">Macrococcus brunensis</name>
    <dbReference type="NCBI Taxonomy" id="198483"/>
    <lineage>
        <taxon>Bacteria</taxon>
        <taxon>Bacillati</taxon>
        <taxon>Bacillota</taxon>
        <taxon>Bacilli</taxon>
        <taxon>Bacillales</taxon>
        <taxon>Staphylococcaceae</taxon>
        <taxon>Macrococcus</taxon>
    </lineage>
</organism>